<reference evidence="3" key="1">
    <citation type="submission" date="2020-11" db="EMBL/GenBank/DDBJ databases">
        <authorList>
            <person name="Tran Van P."/>
        </authorList>
    </citation>
    <scope>NUCLEOTIDE SEQUENCE</scope>
</reference>
<dbReference type="Proteomes" id="UP000759131">
    <property type="component" value="Unassembled WGS sequence"/>
</dbReference>
<keyword evidence="1" id="KW-1015">Disulfide bond</keyword>
<dbReference type="PROSITE" id="PS50041">
    <property type="entry name" value="C_TYPE_LECTIN_2"/>
    <property type="match status" value="2"/>
</dbReference>
<dbReference type="PANTHER" id="PTHR22991">
    <property type="entry name" value="PROTEIN CBG13490"/>
    <property type="match status" value="1"/>
</dbReference>
<gene>
    <name evidence="3" type="ORF">OSB1V03_LOCUS13579</name>
</gene>
<dbReference type="EMBL" id="CAJPIZ010012282">
    <property type="protein sequence ID" value="CAG2113611.1"/>
    <property type="molecule type" value="Genomic_DNA"/>
</dbReference>
<dbReference type="CDD" id="cd00037">
    <property type="entry name" value="CLECT"/>
    <property type="match status" value="2"/>
</dbReference>
<evidence type="ECO:0000256" key="1">
    <source>
        <dbReference type="ARBA" id="ARBA00023157"/>
    </source>
</evidence>
<sequence>MVNSLAIDMNLCDDWIPYKKEKCFKVIENRANNSVAQSKCAQLYPNASLITIGSADEQAFVTKFLSFYSTVADRVWTGMANTMGSGYSNWVDDFPNRRSVLYEYCVQMSIFGNFAGKWYSEMCAQRAMVVCQRTQQWTMDILNSIIENINNTMQIHYQRQNKLINYLLGIINDQGLIKDINNASKTIINMNSLAINMNLCDDWIPYKKEKCFKVIENRANNTVAQSKCAQLYPNATLITIGSADEQAFVTKFLSYYSTVADRVWTGMANTKGSGYSNWVDDFPFEPTTEATTVLYNSYSSYTSYKGNTSIIGNFAGKWYSEMCAHRAMVVCQRTQRWTMAILSSNIETIKNTMQINDQMQNKLINYLLEKHGVNATKFYLFIV</sequence>
<dbReference type="InterPro" id="IPR016186">
    <property type="entry name" value="C-type_lectin-like/link_sf"/>
</dbReference>
<dbReference type="SMART" id="SM00034">
    <property type="entry name" value="CLECT"/>
    <property type="match status" value="2"/>
</dbReference>
<dbReference type="InterPro" id="IPR018378">
    <property type="entry name" value="C-type_lectin_CS"/>
</dbReference>
<dbReference type="Pfam" id="PF00059">
    <property type="entry name" value="Lectin_C"/>
    <property type="match status" value="2"/>
</dbReference>
<name>A0A7R9L3B7_9ACAR</name>
<dbReference type="InterPro" id="IPR016187">
    <property type="entry name" value="CTDL_fold"/>
</dbReference>
<dbReference type="AlphaFoldDB" id="A0A7R9L3B7"/>
<dbReference type="InterPro" id="IPR050976">
    <property type="entry name" value="Snaclec"/>
</dbReference>
<dbReference type="Gene3D" id="3.10.100.10">
    <property type="entry name" value="Mannose-Binding Protein A, subunit A"/>
    <property type="match status" value="2"/>
</dbReference>
<dbReference type="PANTHER" id="PTHR22991:SF40">
    <property type="entry name" value="PROTEIN CBG13490"/>
    <property type="match status" value="1"/>
</dbReference>
<dbReference type="OrthoDB" id="6515281at2759"/>
<proteinExistence type="predicted"/>
<evidence type="ECO:0000259" key="2">
    <source>
        <dbReference type="PROSITE" id="PS50041"/>
    </source>
</evidence>
<dbReference type="InterPro" id="IPR001304">
    <property type="entry name" value="C-type_lectin-like"/>
</dbReference>
<protein>
    <recommendedName>
        <fullName evidence="2">C-type lectin domain-containing protein</fullName>
    </recommendedName>
</protein>
<organism evidence="3">
    <name type="scientific">Medioppia subpectinata</name>
    <dbReference type="NCBI Taxonomy" id="1979941"/>
    <lineage>
        <taxon>Eukaryota</taxon>
        <taxon>Metazoa</taxon>
        <taxon>Ecdysozoa</taxon>
        <taxon>Arthropoda</taxon>
        <taxon>Chelicerata</taxon>
        <taxon>Arachnida</taxon>
        <taxon>Acari</taxon>
        <taxon>Acariformes</taxon>
        <taxon>Sarcoptiformes</taxon>
        <taxon>Oribatida</taxon>
        <taxon>Brachypylina</taxon>
        <taxon>Oppioidea</taxon>
        <taxon>Oppiidae</taxon>
        <taxon>Medioppia</taxon>
    </lineage>
</organism>
<feature type="domain" description="C-type lectin" evidence="2">
    <location>
        <begin position="19"/>
        <end position="132"/>
    </location>
</feature>
<accession>A0A7R9L3B7</accession>
<dbReference type="PROSITE" id="PS00615">
    <property type="entry name" value="C_TYPE_LECTIN_1"/>
    <property type="match status" value="1"/>
</dbReference>
<dbReference type="SUPFAM" id="SSF56436">
    <property type="entry name" value="C-type lectin-like"/>
    <property type="match status" value="2"/>
</dbReference>
<dbReference type="EMBL" id="OC866857">
    <property type="protein sequence ID" value="CAD7633181.1"/>
    <property type="molecule type" value="Genomic_DNA"/>
</dbReference>
<keyword evidence="4" id="KW-1185">Reference proteome</keyword>
<feature type="domain" description="C-type lectin" evidence="2">
    <location>
        <begin position="207"/>
        <end position="332"/>
    </location>
</feature>
<evidence type="ECO:0000313" key="4">
    <source>
        <dbReference type="Proteomes" id="UP000759131"/>
    </source>
</evidence>
<evidence type="ECO:0000313" key="3">
    <source>
        <dbReference type="EMBL" id="CAD7633181.1"/>
    </source>
</evidence>